<keyword evidence="3" id="KW-0479">Metal-binding</keyword>
<keyword evidence="9" id="KW-1185">Reference proteome</keyword>
<dbReference type="Gene3D" id="3.90.79.10">
    <property type="entry name" value="Nucleoside Triphosphate Pyrophosphohydrolase"/>
    <property type="match status" value="2"/>
</dbReference>
<reference evidence="8" key="1">
    <citation type="submission" date="2022-01" db="EMBL/GenBank/DDBJ databases">
        <title>Microbacterium eymi and Microbacterium rhizovicinus sp. nov., isolated from the rhizospheric soil of Elymus tsukushiensis, a plant native to the Dokdo Islands, Republic of Korea.</title>
        <authorList>
            <person name="Hwang Y.J."/>
        </authorList>
    </citation>
    <scope>NUCLEOTIDE SEQUENCE</scope>
    <source>
        <strain evidence="8">KUDC0405</strain>
    </source>
</reference>
<dbReference type="EMBL" id="CP091139">
    <property type="protein sequence ID" value="UUT35682.1"/>
    <property type="molecule type" value="Genomic_DNA"/>
</dbReference>
<evidence type="ECO:0000256" key="1">
    <source>
        <dbReference type="ARBA" id="ARBA00001936"/>
    </source>
</evidence>
<sequence>MTDIPVAGTAILVRDGGHGPEVLMMQRPDHGSFAGAWVFPGGRIESVDLSDGADEIDDARRAAARETAEEVGLLIDADDLVPFSAWTPPVGIPKRIRTWFYLGRAADAALTLSAAEVVSAEWARPEDVLARHARGELTLYPPTWVTLHGLTGADDATALTASVQATGIRSFRTVVRRTEGAPAFVWEPDVAHDPAVAFDAPGVRHRLLTDELPWRYLVD</sequence>
<keyword evidence="6" id="KW-0464">Manganese</keyword>
<dbReference type="InterPro" id="IPR015797">
    <property type="entry name" value="NUDIX_hydrolase-like_dom_sf"/>
</dbReference>
<organism evidence="8 9">
    <name type="scientific">Microbacterium elymi</name>
    <dbReference type="NCBI Taxonomy" id="2909587"/>
    <lineage>
        <taxon>Bacteria</taxon>
        <taxon>Bacillati</taxon>
        <taxon>Actinomycetota</taxon>
        <taxon>Actinomycetes</taxon>
        <taxon>Micrococcales</taxon>
        <taxon>Microbacteriaceae</taxon>
        <taxon>Microbacterium</taxon>
    </lineage>
</organism>
<evidence type="ECO:0000256" key="2">
    <source>
        <dbReference type="ARBA" id="ARBA00001946"/>
    </source>
</evidence>
<dbReference type="InterPro" id="IPR000086">
    <property type="entry name" value="NUDIX_hydrolase_dom"/>
</dbReference>
<proteinExistence type="predicted"/>
<evidence type="ECO:0000313" key="8">
    <source>
        <dbReference type="EMBL" id="UUT35682.1"/>
    </source>
</evidence>
<comment type="cofactor">
    <cofactor evidence="2">
        <name>Mg(2+)</name>
        <dbReference type="ChEBI" id="CHEBI:18420"/>
    </cofactor>
</comment>
<gene>
    <name evidence="8" type="ORF">L2X98_20765</name>
</gene>
<dbReference type="InterPro" id="IPR039121">
    <property type="entry name" value="NUDT19"/>
</dbReference>
<dbReference type="PROSITE" id="PS51462">
    <property type="entry name" value="NUDIX"/>
    <property type="match status" value="1"/>
</dbReference>
<comment type="cofactor">
    <cofactor evidence="1">
        <name>Mn(2+)</name>
        <dbReference type="ChEBI" id="CHEBI:29035"/>
    </cofactor>
</comment>
<evidence type="ECO:0000256" key="5">
    <source>
        <dbReference type="ARBA" id="ARBA00022842"/>
    </source>
</evidence>
<keyword evidence="5" id="KW-0460">Magnesium</keyword>
<feature type="domain" description="Nudix hydrolase" evidence="7">
    <location>
        <begin position="2"/>
        <end position="145"/>
    </location>
</feature>
<dbReference type="Pfam" id="PF00293">
    <property type="entry name" value="NUDIX"/>
    <property type="match status" value="1"/>
</dbReference>
<dbReference type="RefSeq" id="WP_259612298.1">
    <property type="nucleotide sequence ID" value="NZ_CP091139.2"/>
</dbReference>
<evidence type="ECO:0000256" key="3">
    <source>
        <dbReference type="ARBA" id="ARBA00022723"/>
    </source>
</evidence>
<dbReference type="PANTHER" id="PTHR12318:SF0">
    <property type="entry name" value="ACYL-COENZYME A DIPHOSPHATASE NUDT19"/>
    <property type="match status" value="1"/>
</dbReference>
<keyword evidence="4" id="KW-0378">Hydrolase</keyword>
<dbReference type="SUPFAM" id="SSF55811">
    <property type="entry name" value="Nudix"/>
    <property type="match status" value="1"/>
</dbReference>
<evidence type="ECO:0000256" key="4">
    <source>
        <dbReference type="ARBA" id="ARBA00022801"/>
    </source>
</evidence>
<dbReference type="PANTHER" id="PTHR12318">
    <property type="entry name" value="TESTOSTERONE-REGULATED PROTEIN RP2"/>
    <property type="match status" value="1"/>
</dbReference>
<dbReference type="Proteomes" id="UP001054811">
    <property type="component" value="Chromosome"/>
</dbReference>
<evidence type="ECO:0000256" key="6">
    <source>
        <dbReference type="ARBA" id="ARBA00023211"/>
    </source>
</evidence>
<protein>
    <submittedName>
        <fullName evidence="8">NUDIX domain-containing protein</fullName>
    </submittedName>
</protein>
<name>A0ABY5NKJ0_9MICO</name>
<evidence type="ECO:0000259" key="7">
    <source>
        <dbReference type="PROSITE" id="PS51462"/>
    </source>
</evidence>
<evidence type="ECO:0000313" key="9">
    <source>
        <dbReference type="Proteomes" id="UP001054811"/>
    </source>
</evidence>
<accession>A0ABY5NKJ0</accession>